<comment type="caution">
    <text evidence="6">The sequence shown here is derived from an EMBL/GenBank/DDBJ whole genome shotgun (WGS) entry which is preliminary data.</text>
</comment>
<dbReference type="InterPro" id="IPR002563">
    <property type="entry name" value="Flavin_Rdtase-like_dom"/>
</dbReference>
<evidence type="ECO:0000256" key="1">
    <source>
        <dbReference type="ARBA" id="ARBA00001917"/>
    </source>
</evidence>
<sequence>MNYIKLDAAGMDRRQVYRLMVGSIVPRPIAWVSSISREGVPNLAPFSFFTCVSHYPPMVSISVGARDGGYKHTTRNILETRGYVVHAVSNGLEEQMNVCSGDFPPEVSEFDEAGLTPIPADLVPAPRIAEAPLAMECTLHTMLSLGEPEHVTHLVIGEILRWHVREDLVEQGKYIDPVRLQPVGRLAGNNYCRTQDVFFMQRPDRKPGQLAPK</sequence>
<reference evidence="6" key="1">
    <citation type="submission" date="2020-07" db="EMBL/GenBank/DDBJ databases">
        <title>Huge and variable diversity of episymbiotic CPR bacteria and DPANN archaea in groundwater ecosystems.</title>
        <authorList>
            <person name="He C.Y."/>
            <person name="Keren R."/>
            <person name="Whittaker M."/>
            <person name="Farag I.F."/>
            <person name="Doudna J."/>
            <person name="Cate J.H.D."/>
            <person name="Banfield J.F."/>
        </authorList>
    </citation>
    <scope>NUCLEOTIDE SEQUENCE</scope>
    <source>
        <strain evidence="6">NC_groundwater_763_Ag_S-0.2um_68_21</strain>
    </source>
</reference>
<feature type="domain" description="Flavin reductase like" evidence="5">
    <location>
        <begin position="22"/>
        <end position="176"/>
    </location>
</feature>
<dbReference type="SMART" id="SM00903">
    <property type="entry name" value="Flavin_Reduct"/>
    <property type="match status" value="1"/>
</dbReference>
<evidence type="ECO:0000256" key="2">
    <source>
        <dbReference type="ARBA" id="ARBA00022630"/>
    </source>
</evidence>
<comment type="similarity">
    <text evidence="4">Belongs to the flavoredoxin family.</text>
</comment>
<name>A0A932I4J7_UNCTE</name>
<proteinExistence type="inferred from homology"/>
<dbReference type="InterPro" id="IPR012349">
    <property type="entry name" value="Split_barrel_FMN-bd"/>
</dbReference>
<gene>
    <name evidence="6" type="ORF">HYZ11_16385</name>
</gene>
<dbReference type="AlphaFoldDB" id="A0A932I4J7"/>
<evidence type="ECO:0000256" key="3">
    <source>
        <dbReference type="ARBA" id="ARBA00022643"/>
    </source>
</evidence>
<keyword evidence="3" id="KW-0288">FMN</keyword>
<accession>A0A932I4J7</accession>
<dbReference type="GO" id="GO:0016646">
    <property type="term" value="F:oxidoreductase activity, acting on the CH-NH group of donors, NAD or NADP as acceptor"/>
    <property type="evidence" value="ECO:0007669"/>
    <property type="project" value="UniProtKB-ARBA"/>
</dbReference>
<dbReference type="PANTHER" id="PTHR33798:SF5">
    <property type="entry name" value="FLAVIN REDUCTASE LIKE DOMAIN-CONTAINING PROTEIN"/>
    <property type="match status" value="1"/>
</dbReference>
<dbReference type="SUPFAM" id="SSF50475">
    <property type="entry name" value="FMN-binding split barrel"/>
    <property type="match status" value="1"/>
</dbReference>
<dbReference type="Proteomes" id="UP000782312">
    <property type="component" value="Unassembled WGS sequence"/>
</dbReference>
<evidence type="ECO:0000259" key="5">
    <source>
        <dbReference type="SMART" id="SM00903"/>
    </source>
</evidence>
<evidence type="ECO:0000313" key="7">
    <source>
        <dbReference type="Proteomes" id="UP000782312"/>
    </source>
</evidence>
<evidence type="ECO:0000313" key="6">
    <source>
        <dbReference type="EMBL" id="MBI3129186.1"/>
    </source>
</evidence>
<dbReference type="GO" id="GO:0010181">
    <property type="term" value="F:FMN binding"/>
    <property type="evidence" value="ECO:0007669"/>
    <property type="project" value="InterPro"/>
</dbReference>
<dbReference type="PANTHER" id="PTHR33798">
    <property type="entry name" value="FLAVOPROTEIN OXYGENASE"/>
    <property type="match status" value="1"/>
</dbReference>
<organism evidence="6 7">
    <name type="scientific">Tectimicrobiota bacterium</name>
    <dbReference type="NCBI Taxonomy" id="2528274"/>
    <lineage>
        <taxon>Bacteria</taxon>
        <taxon>Pseudomonadati</taxon>
        <taxon>Nitrospinota/Tectimicrobiota group</taxon>
        <taxon>Candidatus Tectimicrobiota</taxon>
    </lineage>
</organism>
<evidence type="ECO:0000256" key="4">
    <source>
        <dbReference type="ARBA" id="ARBA00038054"/>
    </source>
</evidence>
<dbReference type="Gene3D" id="2.30.110.10">
    <property type="entry name" value="Electron Transport, Fmn-binding Protein, Chain A"/>
    <property type="match status" value="1"/>
</dbReference>
<dbReference type="EMBL" id="JACPUR010000038">
    <property type="protein sequence ID" value="MBI3129186.1"/>
    <property type="molecule type" value="Genomic_DNA"/>
</dbReference>
<keyword evidence="2" id="KW-0285">Flavoprotein</keyword>
<protein>
    <submittedName>
        <fullName evidence="6">Flavin reductase family protein</fullName>
    </submittedName>
</protein>
<comment type="cofactor">
    <cofactor evidence="1">
        <name>FMN</name>
        <dbReference type="ChEBI" id="CHEBI:58210"/>
    </cofactor>
</comment>
<dbReference type="Pfam" id="PF01613">
    <property type="entry name" value="Flavin_Reduct"/>
    <property type="match status" value="1"/>
</dbReference>